<proteinExistence type="predicted"/>
<dbReference type="PANTHER" id="PTHR15081">
    <property type="entry name" value="NUCLEAR AUTOANTIGENIC SPERM PROTEIN NASP -RELATED"/>
    <property type="match status" value="1"/>
</dbReference>
<dbReference type="EMBL" id="FQ311471">
    <property type="protein sequence ID" value="CBQ72898.1"/>
    <property type="molecule type" value="Genomic_DNA"/>
</dbReference>
<feature type="region of interest" description="Disordered" evidence="4">
    <location>
        <begin position="103"/>
        <end position="168"/>
    </location>
</feature>
<evidence type="ECO:0000313" key="7">
    <source>
        <dbReference type="Proteomes" id="UP000008867"/>
    </source>
</evidence>
<dbReference type="InterPro" id="IPR051730">
    <property type="entry name" value="NASP-like"/>
</dbReference>
<keyword evidence="1" id="KW-0677">Repeat</keyword>
<evidence type="ECO:0000313" key="6">
    <source>
        <dbReference type="EMBL" id="CBQ72898.1"/>
    </source>
</evidence>
<gene>
    <name evidence="6" type="ORF">sr10990</name>
</gene>
<dbReference type="Gene3D" id="1.25.40.10">
    <property type="entry name" value="Tetratricopeptide repeat domain"/>
    <property type="match status" value="1"/>
</dbReference>
<evidence type="ECO:0000256" key="1">
    <source>
        <dbReference type="ARBA" id="ARBA00022737"/>
    </source>
</evidence>
<feature type="compositionally biased region" description="Low complexity" evidence="4">
    <location>
        <begin position="445"/>
        <end position="457"/>
    </location>
</feature>
<sequence>MAFNEQPSNPHPDTVADDAATTTAAATEEATGAASARQLIDEAKRHFALKEYVAASDKLALALEELSAEHAEDADEVAPVLQLYGQSVLENFILNSGALGGGGGSAPLPSAAAPAAPAASGSSSKASASSSSAVKNDPRFSFTGDAEDDDDDQDQGAPGAGAADGDDEDDLQTAFSVLDLARVIYQRILDSDSQKLTTLDGQEWGKTRIQAELAEVMNLLGDVGLESENFTQASADYRSSLDILLPLLNPHSRRLADAHLRLGLALEFHPEVEQRKGAKAHVQSASDVLAARVAAIQARIDSAATSNSSTDTASDGKEKDDLADLADEAALQKELSDVQQLKKELDTKLEEYESEDGQAQLNGQPDLTGVLGLPADAAAAAAAAGMSTKDALQQAIKDAFLGAQAEGAAEVNPFTGAAVGAAADAPVNNLSSMVKRKKKPEADETAAAAAAAEANGESEAKKARTEA</sequence>
<protein>
    <recommendedName>
        <fullName evidence="5">Tetratricopeptide SHNi-TPR domain-containing protein</fullName>
    </recommendedName>
</protein>
<dbReference type="GO" id="GO:0005654">
    <property type="term" value="C:nucleoplasm"/>
    <property type="evidence" value="ECO:0007669"/>
    <property type="project" value="TreeGrafter"/>
</dbReference>
<dbReference type="GO" id="GO:0042393">
    <property type="term" value="F:histone binding"/>
    <property type="evidence" value="ECO:0007669"/>
    <property type="project" value="TreeGrafter"/>
</dbReference>
<evidence type="ECO:0000256" key="2">
    <source>
        <dbReference type="ARBA" id="ARBA00022803"/>
    </source>
</evidence>
<feature type="coiled-coil region" evidence="3">
    <location>
        <begin position="328"/>
        <end position="362"/>
    </location>
</feature>
<feature type="compositionally biased region" description="Basic and acidic residues" evidence="4">
    <location>
        <begin position="458"/>
        <end position="467"/>
    </location>
</feature>
<dbReference type="InterPro" id="IPR011990">
    <property type="entry name" value="TPR-like_helical_dom_sf"/>
</dbReference>
<dbReference type="eggNOG" id="KOG4563">
    <property type="taxonomic scope" value="Eukaryota"/>
</dbReference>
<feature type="compositionally biased region" description="Acidic residues" evidence="4">
    <location>
        <begin position="145"/>
        <end position="154"/>
    </location>
</feature>
<evidence type="ECO:0000256" key="3">
    <source>
        <dbReference type="SAM" id="Coils"/>
    </source>
</evidence>
<dbReference type="HOGENOM" id="CLU_545347_0_0_1"/>
<feature type="domain" description="Tetratricopeptide SHNi-TPR" evidence="5">
    <location>
        <begin position="214"/>
        <end position="251"/>
    </location>
</feature>
<feature type="compositionally biased region" description="Low complexity" evidence="4">
    <location>
        <begin position="106"/>
        <end position="133"/>
    </location>
</feature>
<dbReference type="OrthoDB" id="5587616at2759"/>
<evidence type="ECO:0000259" key="5">
    <source>
        <dbReference type="Pfam" id="PF10516"/>
    </source>
</evidence>
<dbReference type="AlphaFoldDB" id="E7A091"/>
<feature type="region of interest" description="Disordered" evidence="4">
    <location>
        <begin position="434"/>
        <end position="467"/>
    </location>
</feature>
<dbReference type="GO" id="GO:0034080">
    <property type="term" value="P:CENP-A containing chromatin assembly"/>
    <property type="evidence" value="ECO:0007669"/>
    <property type="project" value="TreeGrafter"/>
</dbReference>
<dbReference type="Pfam" id="PF10516">
    <property type="entry name" value="SHNi-TPR"/>
    <property type="match status" value="1"/>
</dbReference>
<keyword evidence="7" id="KW-1185">Reference proteome</keyword>
<name>E7A091_SPORE</name>
<keyword evidence="3" id="KW-0175">Coiled coil</keyword>
<organism evidence="6 7">
    <name type="scientific">Sporisorium reilianum (strain SRZ2)</name>
    <name type="common">Maize head smut fungus</name>
    <dbReference type="NCBI Taxonomy" id="999809"/>
    <lineage>
        <taxon>Eukaryota</taxon>
        <taxon>Fungi</taxon>
        <taxon>Dikarya</taxon>
        <taxon>Basidiomycota</taxon>
        <taxon>Ustilaginomycotina</taxon>
        <taxon>Ustilaginomycetes</taxon>
        <taxon>Ustilaginales</taxon>
        <taxon>Ustilaginaceae</taxon>
        <taxon>Sporisorium</taxon>
    </lineage>
</organism>
<accession>E7A091</accession>
<dbReference type="InterPro" id="IPR019544">
    <property type="entry name" value="Tetratricopeptide_SHNi-TPR_dom"/>
</dbReference>
<evidence type="ECO:0000256" key="4">
    <source>
        <dbReference type="SAM" id="MobiDB-lite"/>
    </source>
</evidence>
<dbReference type="VEuPathDB" id="FungiDB:sr10990"/>
<reference evidence="6 7" key="1">
    <citation type="journal article" date="2010" name="Science">
        <title>Pathogenicity determinants in smut fungi revealed by genome comparison.</title>
        <authorList>
            <person name="Schirawski J."/>
            <person name="Mannhaupt G."/>
            <person name="Muench K."/>
            <person name="Brefort T."/>
            <person name="Schipper K."/>
            <person name="Doehlemann G."/>
            <person name="Di Stasio M."/>
            <person name="Roessel N."/>
            <person name="Mendoza-Mendoza A."/>
            <person name="Pester D."/>
            <person name="Mueller O."/>
            <person name="Winterberg B."/>
            <person name="Meyer E."/>
            <person name="Ghareeb H."/>
            <person name="Wollenberg T."/>
            <person name="Muensterkoetter M."/>
            <person name="Wong P."/>
            <person name="Walter M."/>
            <person name="Stukenbrock E."/>
            <person name="Gueldener U."/>
            <person name="Kahmann R."/>
        </authorList>
    </citation>
    <scope>NUCLEOTIDE SEQUENCE [LARGE SCALE GENOMIC DNA]</scope>
    <source>
        <strain evidence="7">SRZ2</strain>
    </source>
</reference>
<dbReference type="GO" id="GO:0006335">
    <property type="term" value="P:DNA replication-dependent chromatin assembly"/>
    <property type="evidence" value="ECO:0007669"/>
    <property type="project" value="TreeGrafter"/>
</dbReference>
<keyword evidence="2" id="KW-0802">TPR repeat</keyword>
<dbReference type="Proteomes" id="UP000008867">
    <property type="component" value="Chromosome 6"/>
</dbReference>
<dbReference type="PANTHER" id="PTHR15081:SF1">
    <property type="entry name" value="NUCLEAR AUTOANTIGENIC SPERM PROTEIN"/>
    <property type="match status" value="1"/>
</dbReference>